<feature type="transmembrane region" description="Helical" evidence="1">
    <location>
        <begin position="64"/>
        <end position="83"/>
    </location>
</feature>
<evidence type="ECO:0000256" key="1">
    <source>
        <dbReference type="SAM" id="Phobius"/>
    </source>
</evidence>
<sequence length="183" mass="21535">MLNITETLNSFINFYIIIIILRLWMQKFNCDIYNPYSQIIIKLTQQIKKKTEIYISKKKILDNIFILTLIILTIIKCYISISIKNLKITIILLIIIILISLIKSIGYLIFWILIARSLMNMITKEMNPTYYIIIQLTEPILKKTRKIIPVISNIDFSITSIIILIYAINKLGEEIIPKIWNII</sequence>
<feature type="transmembrane region" description="Helical" evidence="1">
    <location>
        <begin position="89"/>
        <end position="114"/>
    </location>
</feature>
<dbReference type="Proteomes" id="UP000256856">
    <property type="component" value="Chromosome"/>
</dbReference>
<keyword evidence="1" id="KW-0472">Membrane</keyword>
<keyword evidence="1" id="KW-1133">Transmembrane helix</keyword>
<evidence type="ECO:0000313" key="3">
    <source>
        <dbReference type="Proteomes" id="UP000256856"/>
    </source>
</evidence>
<feature type="transmembrane region" description="Helical" evidence="1">
    <location>
        <begin position="6"/>
        <end position="25"/>
    </location>
</feature>
<evidence type="ECO:0000313" key="2">
    <source>
        <dbReference type="EMBL" id="AXN02195.1"/>
    </source>
</evidence>
<gene>
    <name evidence="2" type="ORF">C9I82_227</name>
</gene>
<dbReference type="AlphaFoldDB" id="A0A346DZP0"/>
<dbReference type="RefSeq" id="WP_115956025.1">
    <property type="nucleotide sequence ID" value="NZ_CP028374.1"/>
</dbReference>
<dbReference type="KEGG" id="ppet:C9I82_227"/>
<reference evidence="2 3" key="1">
    <citation type="submission" date="2018-03" db="EMBL/GenBank/DDBJ databases">
        <title>A parallel universe: an anciently diverged bacterial symbiosis in a Hawaiian planthopper (Hemiptera: Cixiidae) reveals rearranged nutritional responsibilities.</title>
        <authorList>
            <person name="Bennett G."/>
            <person name="Mao M."/>
        </authorList>
    </citation>
    <scope>NUCLEOTIDE SEQUENCE [LARGE SCALE GENOMIC DNA]</scope>
    <source>
        <strain evidence="2 3">OLIH</strain>
    </source>
</reference>
<feature type="transmembrane region" description="Helical" evidence="1">
    <location>
        <begin position="147"/>
        <end position="168"/>
    </location>
</feature>
<proteinExistence type="predicted"/>
<accession>A0A346DZP0</accession>
<dbReference type="OrthoDB" id="9806665at2"/>
<dbReference type="EMBL" id="CP028374">
    <property type="protein sequence ID" value="AXN02195.1"/>
    <property type="molecule type" value="Genomic_DNA"/>
</dbReference>
<keyword evidence="3" id="KW-1185">Reference proteome</keyword>
<dbReference type="InterPro" id="IPR003425">
    <property type="entry name" value="CCB3/YggT"/>
</dbReference>
<organism evidence="2 3">
    <name type="scientific">Candidatus Purcelliella pentastirinorum</name>
    <dbReference type="NCBI Taxonomy" id="472834"/>
    <lineage>
        <taxon>Bacteria</taxon>
        <taxon>Pseudomonadati</taxon>
        <taxon>Pseudomonadota</taxon>
        <taxon>Gammaproteobacteria</taxon>
        <taxon>Enterobacterales</taxon>
        <taxon>Enterobacteriaceae</taxon>
        <taxon>Candidatus Purcelliella</taxon>
    </lineage>
</organism>
<protein>
    <submittedName>
        <fullName evidence="2">Integral membrane protein YggT</fullName>
    </submittedName>
</protein>
<dbReference type="Pfam" id="PF02325">
    <property type="entry name" value="CCB3_YggT"/>
    <property type="match status" value="1"/>
</dbReference>
<name>A0A346DZP0_9ENTR</name>
<keyword evidence="1" id="KW-0812">Transmembrane</keyword>
<dbReference type="GO" id="GO:0016020">
    <property type="term" value="C:membrane"/>
    <property type="evidence" value="ECO:0007669"/>
    <property type="project" value="InterPro"/>
</dbReference>